<dbReference type="EMBL" id="CAJNJA010049709">
    <property type="protein sequence ID" value="CAE7838236.1"/>
    <property type="molecule type" value="Genomic_DNA"/>
</dbReference>
<dbReference type="PROSITE" id="PS00195">
    <property type="entry name" value="GLUTAREDOXIN_1"/>
    <property type="match status" value="1"/>
</dbReference>
<dbReference type="SUPFAM" id="SSF52833">
    <property type="entry name" value="Thioredoxin-like"/>
    <property type="match status" value="1"/>
</dbReference>
<proteinExistence type="predicted"/>
<accession>A0A812ZTE2</accession>
<dbReference type="PANTHER" id="PTHR21706">
    <property type="entry name" value="TRANSMEMBRANE PROTEIN 65"/>
    <property type="match status" value="1"/>
</dbReference>
<dbReference type="OrthoDB" id="430821at2759"/>
<reference evidence="6" key="1">
    <citation type="submission" date="2021-02" db="EMBL/GenBank/DDBJ databases">
        <authorList>
            <person name="Dougan E. K."/>
            <person name="Rhodes N."/>
            <person name="Thang M."/>
            <person name="Chan C."/>
        </authorList>
    </citation>
    <scope>NUCLEOTIDE SEQUENCE</scope>
</reference>
<dbReference type="PANTHER" id="PTHR21706:SF15">
    <property type="entry name" value="TRANSMEMBRANE PROTEIN 65"/>
    <property type="match status" value="1"/>
</dbReference>
<dbReference type="Gene3D" id="3.40.30.10">
    <property type="entry name" value="Glutaredoxin"/>
    <property type="match status" value="1"/>
</dbReference>
<keyword evidence="4" id="KW-0472">Membrane</keyword>
<name>A0A812ZTE2_9DINO</name>
<dbReference type="PROSITE" id="PS51354">
    <property type="entry name" value="GLUTAREDOXIN_2"/>
    <property type="match status" value="1"/>
</dbReference>
<sequence length="273" mass="28590">MKRIVQELYKSAHVAGHAASAAKTWQRNVSGLAQDSAQKSPSRAQLRAHALQSAVPMIGFGVVDCVVMTQVGSTMDAVLGARLGISSITAAAIGLFCSDSCGVLFGGTIESFAGRLGLPTANLTSEQLEMPETKRVATLGRLVGVQLGVLLGSTTLLLQGGGDADRNSAQETACAADLPSHLAATAAITTAADVVVFSKPGCPFCEEAENMLLASGVAFRKVPHDVHQKNLQELTSSTAAPSIWMHGKYVGNKYIDGGHRRPSHDLAVRRRES</sequence>
<dbReference type="Pfam" id="PF00462">
    <property type="entry name" value="Glutaredoxin"/>
    <property type="match status" value="1"/>
</dbReference>
<gene>
    <name evidence="6" type="primary">TMEM65</name>
    <name evidence="6" type="ORF">SNEC2469_LOCUS25308</name>
</gene>
<evidence type="ECO:0000256" key="2">
    <source>
        <dbReference type="ARBA" id="ARBA00022692"/>
    </source>
</evidence>
<dbReference type="Pfam" id="PF10507">
    <property type="entry name" value="TMEM65"/>
    <property type="match status" value="1"/>
</dbReference>
<evidence type="ECO:0000313" key="6">
    <source>
        <dbReference type="EMBL" id="CAE7838236.1"/>
    </source>
</evidence>
<organism evidence="6 7">
    <name type="scientific">Symbiodinium necroappetens</name>
    <dbReference type="NCBI Taxonomy" id="1628268"/>
    <lineage>
        <taxon>Eukaryota</taxon>
        <taxon>Sar</taxon>
        <taxon>Alveolata</taxon>
        <taxon>Dinophyceae</taxon>
        <taxon>Suessiales</taxon>
        <taxon>Symbiodiniaceae</taxon>
        <taxon>Symbiodinium</taxon>
    </lineage>
</organism>
<dbReference type="InterPro" id="IPR011767">
    <property type="entry name" value="GLR_AS"/>
</dbReference>
<protein>
    <submittedName>
        <fullName evidence="6">TMEM65 protein</fullName>
    </submittedName>
</protein>
<evidence type="ECO:0000256" key="4">
    <source>
        <dbReference type="ARBA" id="ARBA00023136"/>
    </source>
</evidence>
<dbReference type="Proteomes" id="UP000601435">
    <property type="component" value="Unassembled WGS sequence"/>
</dbReference>
<dbReference type="GO" id="GO:0016020">
    <property type="term" value="C:membrane"/>
    <property type="evidence" value="ECO:0007669"/>
    <property type="project" value="UniProtKB-SubCell"/>
</dbReference>
<keyword evidence="2" id="KW-0812">Transmembrane</keyword>
<keyword evidence="3" id="KW-1133">Transmembrane helix</keyword>
<feature type="domain" description="Glutaredoxin" evidence="5">
    <location>
        <begin position="194"/>
        <end position="250"/>
    </location>
</feature>
<evidence type="ECO:0000313" key="7">
    <source>
        <dbReference type="Proteomes" id="UP000601435"/>
    </source>
</evidence>
<comment type="subcellular location">
    <subcellularLocation>
        <location evidence="1">Membrane</location>
        <topology evidence="1">Multi-pass membrane protein</topology>
    </subcellularLocation>
</comment>
<dbReference type="InterPro" id="IPR002109">
    <property type="entry name" value="Glutaredoxin"/>
</dbReference>
<dbReference type="InterPro" id="IPR019537">
    <property type="entry name" value="TMEM65"/>
</dbReference>
<dbReference type="AlphaFoldDB" id="A0A812ZTE2"/>
<keyword evidence="7" id="KW-1185">Reference proteome</keyword>
<evidence type="ECO:0000259" key="5">
    <source>
        <dbReference type="Pfam" id="PF00462"/>
    </source>
</evidence>
<comment type="caution">
    <text evidence="6">The sequence shown here is derived from an EMBL/GenBank/DDBJ whole genome shotgun (WGS) entry which is preliminary data.</text>
</comment>
<dbReference type="InterPro" id="IPR036249">
    <property type="entry name" value="Thioredoxin-like_sf"/>
</dbReference>
<evidence type="ECO:0000256" key="3">
    <source>
        <dbReference type="ARBA" id="ARBA00022989"/>
    </source>
</evidence>
<evidence type="ECO:0000256" key="1">
    <source>
        <dbReference type="ARBA" id="ARBA00004141"/>
    </source>
</evidence>
<dbReference type="GO" id="GO:0005739">
    <property type="term" value="C:mitochondrion"/>
    <property type="evidence" value="ECO:0007669"/>
    <property type="project" value="TreeGrafter"/>
</dbReference>